<accession>A0A2J6T4I0</accession>
<feature type="non-terminal residue" evidence="1">
    <location>
        <position position="1"/>
    </location>
</feature>
<evidence type="ECO:0000313" key="1">
    <source>
        <dbReference type="EMBL" id="PMD57924.1"/>
    </source>
</evidence>
<evidence type="ECO:0000313" key="2">
    <source>
        <dbReference type="Proteomes" id="UP000235371"/>
    </source>
</evidence>
<dbReference type="EMBL" id="KZ613843">
    <property type="protein sequence ID" value="PMD57924.1"/>
    <property type="molecule type" value="Genomic_DNA"/>
</dbReference>
<keyword evidence="2" id="KW-1185">Reference proteome</keyword>
<reference evidence="1 2" key="1">
    <citation type="submission" date="2016-04" db="EMBL/GenBank/DDBJ databases">
        <title>A degradative enzymes factory behind the ericoid mycorrhizal symbiosis.</title>
        <authorList>
            <consortium name="DOE Joint Genome Institute"/>
            <person name="Martino E."/>
            <person name="Morin E."/>
            <person name="Grelet G."/>
            <person name="Kuo A."/>
            <person name="Kohler A."/>
            <person name="Daghino S."/>
            <person name="Barry K."/>
            <person name="Choi C."/>
            <person name="Cichocki N."/>
            <person name="Clum A."/>
            <person name="Copeland A."/>
            <person name="Hainaut M."/>
            <person name="Haridas S."/>
            <person name="Labutti K."/>
            <person name="Lindquist E."/>
            <person name="Lipzen A."/>
            <person name="Khouja H.-R."/>
            <person name="Murat C."/>
            <person name="Ohm R."/>
            <person name="Olson A."/>
            <person name="Spatafora J."/>
            <person name="Veneault-Fourrey C."/>
            <person name="Henrissat B."/>
            <person name="Grigoriev I."/>
            <person name="Martin F."/>
            <person name="Perotto S."/>
        </authorList>
    </citation>
    <scope>NUCLEOTIDE SEQUENCE [LARGE SCALE GENOMIC DNA]</scope>
    <source>
        <strain evidence="1 2">E</strain>
    </source>
</reference>
<dbReference type="OrthoDB" id="4757738at2759"/>
<protein>
    <submittedName>
        <fullName evidence="1">Uncharacterized protein</fullName>
    </submittedName>
</protein>
<dbReference type="Proteomes" id="UP000235371">
    <property type="component" value="Unassembled WGS sequence"/>
</dbReference>
<dbReference type="AlphaFoldDB" id="A0A2J6T4I0"/>
<dbReference type="InParanoid" id="A0A2J6T4I0"/>
<sequence length="118" mass="12400">DSAKQKLADDALNSLLEMAKLQVAAFKLAISNPNFEAKLIPIEKILSSDSIIQASIENTPTNIGSVINETFSAFANGEVVKGITTLINSGLKILLGSYSGNVSTRDTYLISTGKIGGV</sequence>
<dbReference type="STRING" id="1095630.A0A2J6T4I0"/>
<proteinExistence type="predicted"/>
<feature type="non-terminal residue" evidence="1">
    <location>
        <position position="118"/>
    </location>
</feature>
<gene>
    <name evidence="1" type="ORF">K444DRAFT_511083</name>
</gene>
<dbReference type="GeneID" id="36581534"/>
<dbReference type="RefSeq" id="XP_024734828.1">
    <property type="nucleotide sequence ID" value="XM_024873454.1"/>
</dbReference>
<organism evidence="1 2">
    <name type="scientific">Hyaloscypha bicolor E</name>
    <dbReference type="NCBI Taxonomy" id="1095630"/>
    <lineage>
        <taxon>Eukaryota</taxon>
        <taxon>Fungi</taxon>
        <taxon>Dikarya</taxon>
        <taxon>Ascomycota</taxon>
        <taxon>Pezizomycotina</taxon>
        <taxon>Leotiomycetes</taxon>
        <taxon>Helotiales</taxon>
        <taxon>Hyaloscyphaceae</taxon>
        <taxon>Hyaloscypha</taxon>
        <taxon>Hyaloscypha bicolor</taxon>
    </lineage>
</organism>
<name>A0A2J6T4I0_9HELO</name>